<evidence type="ECO:0000256" key="1">
    <source>
        <dbReference type="ARBA" id="ARBA00005234"/>
    </source>
</evidence>
<evidence type="ECO:0000256" key="3">
    <source>
        <dbReference type="ARBA" id="ARBA00022801"/>
    </source>
</evidence>
<dbReference type="EMBL" id="JBFOLK010000002">
    <property type="protein sequence ID" value="KAL2531867.1"/>
    <property type="molecule type" value="Genomic_DNA"/>
</dbReference>
<keyword evidence="3" id="KW-0378">Hydrolase</keyword>
<organism evidence="5 6">
    <name type="scientific">Abeliophyllum distichum</name>
    <dbReference type="NCBI Taxonomy" id="126358"/>
    <lineage>
        <taxon>Eukaryota</taxon>
        <taxon>Viridiplantae</taxon>
        <taxon>Streptophyta</taxon>
        <taxon>Embryophyta</taxon>
        <taxon>Tracheophyta</taxon>
        <taxon>Spermatophyta</taxon>
        <taxon>Magnoliopsida</taxon>
        <taxon>eudicotyledons</taxon>
        <taxon>Gunneridae</taxon>
        <taxon>Pentapetalae</taxon>
        <taxon>asterids</taxon>
        <taxon>lamiids</taxon>
        <taxon>Lamiales</taxon>
        <taxon>Oleaceae</taxon>
        <taxon>Forsythieae</taxon>
        <taxon>Abeliophyllum</taxon>
    </lineage>
</organism>
<dbReference type="SUPFAM" id="SSF54001">
    <property type="entry name" value="Cysteine proteinases"/>
    <property type="match status" value="1"/>
</dbReference>
<protein>
    <submittedName>
        <fullName evidence="5">Ulp1 protease family</fullName>
    </submittedName>
</protein>
<dbReference type="InterPro" id="IPR003653">
    <property type="entry name" value="Peptidase_C48_C"/>
</dbReference>
<comment type="caution">
    <text evidence="5">The sequence shown here is derived from an EMBL/GenBank/DDBJ whole genome shotgun (WGS) entry which is preliminary data.</text>
</comment>
<evidence type="ECO:0000256" key="2">
    <source>
        <dbReference type="ARBA" id="ARBA00022670"/>
    </source>
</evidence>
<dbReference type="PANTHER" id="PTHR31470:SF53">
    <property type="entry name" value="CYSTEINE PROTEINASES SUPERFAMILY PROTEIN-RELATED"/>
    <property type="match status" value="1"/>
</dbReference>
<dbReference type="Proteomes" id="UP001604336">
    <property type="component" value="Unassembled WGS sequence"/>
</dbReference>
<keyword evidence="2 5" id="KW-0645">Protease</keyword>
<dbReference type="GO" id="GO:0006508">
    <property type="term" value="P:proteolysis"/>
    <property type="evidence" value="ECO:0007669"/>
    <property type="project" value="UniProtKB-KW"/>
</dbReference>
<dbReference type="InterPro" id="IPR038765">
    <property type="entry name" value="Papain-like_cys_pep_sf"/>
</dbReference>
<dbReference type="Gene3D" id="3.40.395.10">
    <property type="entry name" value="Adenoviral Proteinase, Chain A"/>
    <property type="match status" value="1"/>
</dbReference>
<accession>A0ABD1V3G6</accession>
<proteinExistence type="inferred from homology"/>
<gene>
    <name evidence="5" type="ORF">Adt_05218</name>
</gene>
<dbReference type="PANTHER" id="PTHR31470">
    <property type="entry name" value="CYSTEINE PROTEINASES SUPERFAMILY PROTEIN-RELATED-RELATED"/>
    <property type="match status" value="1"/>
</dbReference>
<evidence type="ECO:0000259" key="4">
    <source>
        <dbReference type="PROSITE" id="PS50600"/>
    </source>
</evidence>
<sequence length="229" mass="26628">MATFNKEIRMNVTTTDSFFGSMVRRIYHAVVENSNALSRQVSLLEYPLGEYMHCNTPWTEVDHVLMPIRMGVRAHWILGHLDIRNRCINVYNSCSNTIREREVIADIQPFAFVIPHLIANIDVWQPMNVNGIQCVEPLFVNLVHDIPQQSNGTDYGVFVIKYAEYFMNDNMQCMPNLFYAKSERTYLASQLYKHGVHKINEGYESDPNFLSMRERKARKAAKKKKQTCL</sequence>
<dbReference type="Pfam" id="PF02902">
    <property type="entry name" value="Peptidase_C48"/>
    <property type="match status" value="1"/>
</dbReference>
<reference evidence="6" key="1">
    <citation type="submission" date="2024-07" db="EMBL/GenBank/DDBJ databases">
        <title>Two chromosome-level genome assemblies of Korean endemic species Abeliophyllum distichum and Forsythia ovata (Oleaceae).</title>
        <authorList>
            <person name="Jang H."/>
        </authorList>
    </citation>
    <scope>NUCLEOTIDE SEQUENCE [LARGE SCALE GENOMIC DNA]</scope>
</reference>
<comment type="similarity">
    <text evidence="1">Belongs to the peptidase C48 family.</text>
</comment>
<evidence type="ECO:0000313" key="5">
    <source>
        <dbReference type="EMBL" id="KAL2531867.1"/>
    </source>
</evidence>
<evidence type="ECO:0000313" key="6">
    <source>
        <dbReference type="Proteomes" id="UP001604336"/>
    </source>
</evidence>
<dbReference type="PROSITE" id="PS50600">
    <property type="entry name" value="ULP_PROTEASE"/>
    <property type="match status" value="1"/>
</dbReference>
<dbReference type="GO" id="GO:0008233">
    <property type="term" value="F:peptidase activity"/>
    <property type="evidence" value="ECO:0007669"/>
    <property type="project" value="UniProtKB-KW"/>
</dbReference>
<keyword evidence="6" id="KW-1185">Reference proteome</keyword>
<feature type="domain" description="Ubiquitin-like protease family profile" evidence="4">
    <location>
        <begin position="1"/>
        <end position="166"/>
    </location>
</feature>
<dbReference type="AlphaFoldDB" id="A0ABD1V3G6"/>
<name>A0ABD1V3G6_9LAMI</name>